<name>A0A5Q0TJ46_9VIBR</name>
<feature type="transmembrane region" description="Helical" evidence="22">
    <location>
        <begin position="57"/>
        <end position="76"/>
    </location>
</feature>
<evidence type="ECO:0000256" key="10">
    <source>
        <dbReference type="ARBA" id="ARBA00022723"/>
    </source>
</evidence>
<keyword evidence="18 19" id="KW-0472">Membrane</keyword>
<feature type="binding site" description="covalent" evidence="21">
    <location>
        <position position="171"/>
    </location>
    <ligand>
        <name>heme c</name>
        <dbReference type="ChEBI" id="CHEBI:61717"/>
        <label>1</label>
    </ligand>
</feature>
<dbReference type="InterPro" id="IPR008168">
    <property type="entry name" value="Cyt_C_IC"/>
</dbReference>
<dbReference type="UniPathway" id="UPA00705"/>
<evidence type="ECO:0000256" key="19">
    <source>
        <dbReference type="PIRNR" id="PIRNR000006"/>
    </source>
</evidence>
<comment type="subcellular location">
    <subcellularLocation>
        <location evidence="1 19">Cell inner membrane</location>
    </subcellularLocation>
</comment>
<dbReference type="PIRSF" id="PIRSF000006">
    <property type="entry name" value="Cbb3-Cox_fixP"/>
    <property type="match status" value="1"/>
</dbReference>
<dbReference type="PRINTS" id="PR00605">
    <property type="entry name" value="CYTCHROMECIC"/>
</dbReference>
<evidence type="ECO:0000256" key="12">
    <source>
        <dbReference type="ARBA" id="ARBA00022781"/>
    </source>
</evidence>
<dbReference type="RefSeq" id="WP_153447137.1">
    <property type="nucleotide sequence ID" value="NZ_CP045699.1"/>
</dbReference>
<evidence type="ECO:0000256" key="8">
    <source>
        <dbReference type="ARBA" id="ARBA00022660"/>
    </source>
</evidence>
<dbReference type="GO" id="GO:0009055">
    <property type="term" value="F:electron transfer activity"/>
    <property type="evidence" value="ECO:0007669"/>
    <property type="project" value="InterPro"/>
</dbReference>
<feature type="domain" description="Cytochrome c" evidence="23">
    <location>
        <begin position="155"/>
        <end position="234"/>
    </location>
</feature>
<dbReference type="GO" id="GO:0006119">
    <property type="term" value="P:oxidative phosphorylation"/>
    <property type="evidence" value="ECO:0007669"/>
    <property type="project" value="UniProtKB-UniPathway"/>
</dbReference>
<feature type="binding site" description="axial binding residue" evidence="20">
    <location>
        <position position="211"/>
    </location>
    <ligand>
        <name>heme c</name>
        <dbReference type="ChEBI" id="CHEBI:61717"/>
        <label>2</label>
    </ligand>
    <ligandPart>
        <name>Fe</name>
        <dbReference type="ChEBI" id="CHEBI:18248"/>
    </ligandPart>
</feature>
<dbReference type="InterPro" id="IPR004678">
    <property type="entry name" value="Cyt_c_oxidase_cbb3_su3"/>
</dbReference>
<evidence type="ECO:0000256" key="7">
    <source>
        <dbReference type="ARBA" id="ARBA00022617"/>
    </source>
</evidence>
<dbReference type="PROSITE" id="PS51007">
    <property type="entry name" value="CYTC"/>
    <property type="match status" value="2"/>
</dbReference>
<dbReference type="SUPFAM" id="SSF46626">
    <property type="entry name" value="Cytochrome c"/>
    <property type="match status" value="2"/>
</dbReference>
<dbReference type="NCBIfam" id="TIGR00782">
    <property type="entry name" value="ccoP"/>
    <property type="match status" value="1"/>
</dbReference>
<reference evidence="24 25" key="1">
    <citation type="submission" date="2019-10" db="EMBL/GenBank/DDBJ databases">
        <title>Vibrio sp. nov., isolated from Coralline algae surface.</title>
        <authorList>
            <person name="Geng Y."/>
            <person name="Zhang X."/>
        </authorList>
    </citation>
    <scope>NUCLEOTIDE SEQUENCE [LARGE SCALE GENOMIC DNA]</scope>
    <source>
        <strain evidence="24 25">SM1977</strain>
    </source>
</reference>
<dbReference type="Proteomes" id="UP000348942">
    <property type="component" value="Chromosome 1"/>
</dbReference>
<dbReference type="InterPro" id="IPR036909">
    <property type="entry name" value="Cyt_c-like_dom_sf"/>
</dbReference>
<feature type="binding site" description="covalent" evidence="21">
    <location>
        <position position="168"/>
    </location>
    <ligand>
        <name>heme c</name>
        <dbReference type="ChEBI" id="CHEBI:61717"/>
        <label>1</label>
    </ligand>
</feature>
<feature type="binding site" description="covalent" evidence="21">
    <location>
        <position position="256"/>
    </location>
    <ligand>
        <name>heme c</name>
        <dbReference type="ChEBI" id="CHEBI:61717"/>
        <label>2</label>
    </ligand>
</feature>
<comment type="function">
    <text evidence="19">C-type cytochrome. Part of the cbb3-type cytochrome c oxidase complex.</text>
</comment>
<keyword evidence="5 19" id="KW-1003">Cell membrane</keyword>
<feature type="binding site" description="axial binding residue" evidence="20">
    <location>
        <position position="298"/>
    </location>
    <ligand>
        <name>heme c</name>
        <dbReference type="ChEBI" id="CHEBI:61717"/>
        <label>1</label>
    </ligand>
    <ligandPart>
        <name>Fe</name>
        <dbReference type="ChEBI" id="CHEBI:18248"/>
    </ligandPart>
</feature>
<evidence type="ECO:0000259" key="23">
    <source>
        <dbReference type="PROSITE" id="PS51007"/>
    </source>
</evidence>
<keyword evidence="17 19" id="KW-0406">Ion transport</keyword>
<keyword evidence="12 19" id="KW-0375">Hydrogen ion transport</keyword>
<evidence type="ECO:0000313" key="25">
    <source>
        <dbReference type="Proteomes" id="UP000348942"/>
    </source>
</evidence>
<keyword evidence="10 19" id="KW-0479">Metal-binding</keyword>
<gene>
    <name evidence="24" type="primary">ccoP</name>
    <name evidence="24" type="ORF">GFB47_05905</name>
</gene>
<dbReference type="GO" id="GO:1902600">
    <property type="term" value="P:proton transmembrane transport"/>
    <property type="evidence" value="ECO:0007669"/>
    <property type="project" value="UniProtKB-KW"/>
</dbReference>
<comment type="pathway">
    <text evidence="2 19">Energy metabolism; oxidative phosphorylation.</text>
</comment>
<keyword evidence="14 22" id="KW-1133">Transmembrane helix</keyword>
<keyword evidence="6 19" id="KW-0997">Cell inner membrane</keyword>
<feature type="transmembrane region" description="Helical" evidence="22">
    <location>
        <begin position="6"/>
        <end position="28"/>
    </location>
</feature>
<dbReference type="GO" id="GO:0016491">
    <property type="term" value="F:oxidoreductase activity"/>
    <property type="evidence" value="ECO:0007669"/>
    <property type="project" value="UniProtKB-KW"/>
</dbReference>
<comment type="similarity">
    <text evidence="3 19">Belongs to the CcoP / FixP family.</text>
</comment>
<evidence type="ECO:0000256" key="4">
    <source>
        <dbReference type="ARBA" id="ARBA00022448"/>
    </source>
</evidence>
<evidence type="ECO:0000256" key="6">
    <source>
        <dbReference type="ARBA" id="ARBA00022519"/>
    </source>
</evidence>
<evidence type="ECO:0000313" key="24">
    <source>
        <dbReference type="EMBL" id="QGA64987.1"/>
    </source>
</evidence>
<protein>
    <recommendedName>
        <fullName evidence="19">Cbb3-type cytochrome c oxidase subunit</fullName>
    </recommendedName>
</protein>
<keyword evidence="9 22" id="KW-0812">Transmembrane</keyword>
<dbReference type="InterPro" id="IPR038414">
    <property type="entry name" value="CcoP_N_sf"/>
</dbReference>
<keyword evidence="16 19" id="KW-0408">Iron</keyword>
<evidence type="ECO:0000256" key="16">
    <source>
        <dbReference type="ARBA" id="ARBA00023004"/>
    </source>
</evidence>
<dbReference type="Gene3D" id="6.10.280.130">
    <property type="match status" value="1"/>
</dbReference>
<keyword evidence="4 19" id="KW-0813">Transport</keyword>
<feature type="binding site" description="axial binding residue" evidence="20">
    <location>
        <position position="257"/>
    </location>
    <ligand>
        <name>heme c</name>
        <dbReference type="ChEBI" id="CHEBI:61717"/>
        <label>2</label>
    </ligand>
    <ligandPart>
        <name>Fe</name>
        <dbReference type="ChEBI" id="CHEBI:18248"/>
    </ligandPart>
</feature>
<evidence type="ECO:0000256" key="15">
    <source>
        <dbReference type="ARBA" id="ARBA00023002"/>
    </source>
</evidence>
<evidence type="ECO:0000256" key="5">
    <source>
        <dbReference type="ARBA" id="ARBA00022475"/>
    </source>
</evidence>
<dbReference type="InterPro" id="IPR009056">
    <property type="entry name" value="Cyt_c-like_dom"/>
</dbReference>
<evidence type="ECO:0000256" key="9">
    <source>
        <dbReference type="ARBA" id="ARBA00022692"/>
    </source>
</evidence>
<dbReference type="InterPro" id="IPR032858">
    <property type="entry name" value="CcoP_N"/>
</dbReference>
<keyword evidence="13 19" id="KW-0249">Electron transport</keyword>
<organism evidence="24 25">
    <name type="scientific">Vibrio algicola</name>
    <dbReference type="NCBI Taxonomy" id="2662262"/>
    <lineage>
        <taxon>Bacteria</taxon>
        <taxon>Pseudomonadati</taxon>
        <taxon>Pseudomonadota</taxon>
        <taxon>Gammaproteobacteria</taxon>
        <taxon>Vibrionales</taxon>
        <taxon>Vibrionaceae</taxon>
        <taxon>Vibrio</taxon>
    </lineage>
</organism>
<feature type="binding site" description="covalent" evidence="21">
    <location>
        <position position="253"/>
    </location>
    <ligand>
        <name>heme c</name>
        <dbReference type="ChEBI" id="CHEBI:61717"/>
        <label>2</label>
    </ligand>
</feature>
<feature type="binding site" description="axial binding residue" evidence="20">
    <location>
        <position position="172"/>
    </location>
    <ligand>
        <name>heme c</name>
        <dbReference type="ChEBI" id="CHEBI:61717"/>
        <label>1</label>
    </ligand>
    <ligandPart>
        <name>Fe</name>
        <dbReference type="ChEBI" id="CHEBI:18248"/>
    </ligandPart>
</feature>
<keyword evidence="7 19" id="KW-0349">Heme</keyword>
<evidence type="ECO:0000256" key="3">
    <source>
        <dbReference type="ARBA" id="ARBA00006113"/>
    </source>
</evidence>
<dbReference type="InterPro" id="IPR050597">
    <property type="entry name" value="Cytochrome_c_Oxidase_Subunit"/>
</dbReference>
<keyword evidence="15 19" id="KW-0560">Oxidoreductase</keyword>
<dbReference type="GO" id="GO:0005886">
    <property type="term" value="C:plasma membrane"/>
    <property type="evidence" value="ECO:0007669"/>
    <property type="project" value="UniProtKB-SubCell"/>
</dbReference>
<dbReference type="Pfam" id="PF13442">
    <property type="entry name" value="Cytochrome_CBB3"/>
    <property type="match status" value="2"/>
</dbReference>
<comment type="subunit">
    <text evidence="19">Component of the cbb3-type cytochrome c oxidase.</text>
</comment>
<dbReference type="PANTHER" id="PTHR33751">
    <property type="entry name" value="CBB3-TYPE CYTOCHROME C OXIDASE SUBUNIT FIXP"/>
    <property type="match status" value="1"/>
</dbReference>
<evidence type="ECO:0000256" key="11">
    <source>
        <dbReference type="ARBA" id="ARBA00022737"/>
    </source>
</evidence>
<dbReference type="PANTHER" id="PTHR33751:SF1">
    <property type="entry name" value="CBB3-TYPE CYTOCHROME C OXIDASE SUBUNIT FIXP"/>
    <property type="match status" value="1"/>
</dbReference>
<evidence type="ECO:0000256" key="18">
    <source>
        <dbReference type="ARBA" id="ARBA00023136"/>
    </source>
</evidence>
<evidence type="ECO:0000256" key="14">
    <source>
        <dbReference type="ARBA" id="ARBA00022989"/>
    </source>
</evidence>
<dbReference type="Gene3D" id="1.10.760.10">
    <property type="entry name" value="Cytochrome c-like domain"/>
    <property type="match status" value="2"/>
</dbReference>
<feature type="domain" description="Cytochrome c" evidence="23">
    <location>
        <begin position="241"/>
        <end position="321"/>
    </location>
</feature>
<keyword evidence="25" id="KW-1185">Reference proteome</keyword>
<accession>A0A5Q0TJ46</accession>
<dbReference type="AlphaFoldDB" id="A0A5Q0TJ46"/>
<proteinExistence type="inferred from homology"/>
<dbReference type="GO" id="GO:0005506">
    <property type="term" value="F:iron ion binding"/>
    <property type="evidence" value="ECO:0007669"/>
    <property type="project" value="InterPro"/>
</dbReference>
<evidence type="ECO:0000256" key="20">
    <source>
        <dbReference type="PIRSR" id="PIRSR000006-1"/>
    </source>
</evidence>
<keyword evidence="8 19" id="KW-0679">Respiratory chain</keyword>
<evidence type="ECO:0000256" key="17">
    <source>
        <dbReference type="ARBA" id="ARBA00023065"/>
    </source>
</evidence>
<evidence type="ECO:0000256" key="22">
    <source>
        <dbReference type="SAM" id="Phobius"/>
    </source>
</evidence>
<sequence>MSTFWSVWITVITLGTIFGIAAILIWCLKDKMGVEEGADMGHEYDGIRELNNPLPKWWTYLFFSTFAFSAVYLALFPGLGNFPGLLGWTSSPQLVTNVTQLNAAVKNAQDNKQLDQYAKELDVADKFYGESFKRLAYNDAGTDYRPIPEIASDPAALKVGQNLFLQNCSQCHGSDARGQKGFPNLTDNAWLYGGEPEAILTTIKQGRHGEMPAWGELLGKQGTHDVVSYVLSMSGRKVNAREAAAGKIKFASCIACHGTDGKGNPAFGAPDLTDKNWLFGDSRADITESVTFGRQGVMPAWENILGADKVQLVAAYVWSLSNTQPDQQQADQTSQAVEADK</sequence>
<evidence type="ECO:0000256" key="21">
    <source>
        <dbReference type="PIRSR" id="PIRSR000006-2"/>
    </source>
</evidence>
<dbReference type="EMBL" id="CP045699">
    <property type="protein sequence ID" value="QGA64987.1"/>
    <property type="molecule type" value="Genomic_DNA"/>
</dbReference>
<dbReference type="GO" id="GO:0020037">
    <property type="term" value="F:heme binding"/>
    <property type="evidence" value="ECO:0007669"/>
    <property type="project" value="InterPro"/>
</dbReference>
<keyword evidence="11" id="KW-0677">Repeat</keyword>
<evidence type="ECO:0000256" key="13">
    <source>
        <dbReference type="ARBA" id="ARBA00022982"/>
    </source>
</evidence>
<comment type="cofactor">
    <cofactor evidence="19 21">
        <name>heme c</name>
        <dbReference type="ChEBI" id="CHEBI:61717"/>
    </cofactor>
    <text evidence="19 21">Binds 2 heme C groups per subunit.</text>
</comment>
<evidence type="ECO:0000256" key="2">
    <source>
        <dbReference type="ARBA" id="ARBA00004673"/>
    </source>
</evidence>
<dbReference type="Pfam" id="PF14715">
    <property type="entry name" value="FixP_N"/>
    <property type="match status" value="1"/>
</dbReference>
<evidence type="ECO:0000256" key="1">
    <source>
        <dbReference type="ARBA" id="ARBA00004533"/>
    </source>
</evidence>